<accession>W1IYX0</accession>
<feature type="transmembrane region" description="Helical" evidence="1">
    <location>
        <begin position="80"/>
        <end position="101"/>
    </location>
</feature>
<reference evidence="2" key="1">
    <citation type="submission" date="2013-11" db="EMBL/GenBank/DDBJ databases">
        <title>Draft genome sequence and annotation of the entomopathogenic bacteria, Xenorhabdus cabanillasi strain JM26 and Xenorhabdus szentirmai strain DSM 16338.</title>
        <authorList>
            <person name="Gualtieri M."/>
            <person name="Ogier J.C."/>
            <person name="Pages S."/>
            <person name="Givaudan A."/>
            <person name="Gaudriault S."/>
        </authorList>
    </citation>
    <scope>NUCLEOTIDE SEQUENCE [LARGE SCALE GENOMIC DNA]</scope>
    <source>
        <strain evidence="2">DSM 16338</strain>
    </source>
</reference>
<keyword evidence="1" id="KW-0472">Membrane</keyword>
<organism evidence="2 3">
    <name type="scientific">Xenorhabdus szentirmaii DSM 16338</name>
    <dbReference type="NCBI Taxonomy" id="1427518"/>
    <lineage>
        <taxon>Bacteria</taxon>
        <taxon>Pseudomonadati</taxon>
        <taxon>Pseudomonadota</taxon>
        <taxon>Gammaproteobacteria</taxon>
        <taxon>Enterobacterales</taxon>
        <taxon>Morganellaceae</taxon>
        <taxon>Xenorhabdus</taxon>
    </lineage>
</organism>
<protein>
    <submittedName>
        <fullName evidence="2">Uncharacterized protein</fullName>
    </submittedName>
</protein>
<proteinExistence type="predicted"/>
<dbReference type="EMBL" id="CBXF010000086">
    <property type="protein sequence ID" value="CDL83018.1"/>
    <property type="molecule type" value="Genomic_DNA"/>
</dbReference>
<evidence type="ECO:0000313" key="3">
    <source>
        <dbReference type="Proteomes" id="UP000019202"/>
    </source>
</evidence>
<sequence>MSFEIKKNKAIELMESAGLWKSNSVPYLVVLLWKMGVKIPPPTFANFWLNTIIYGAFGGILATFILYLEMSEYRVSSGDFFIQGFVIGITFGVTFALFHLYRRKSKKLPDWKDL</sequence>
<keyword evidence="1" id="KW-1133">Transmembrane helix</keyword>
<dbReference type="Proteomes" id="UP000019202">
    <property type="component" value="Unassembled WGS sequence"/>
</dbReference>
<evidence type="ECO:0000256" key="1">
    <source>
        <dbReference type="SAM" id="Phobius"/>
    </source>
</evidence>
<gene>
    <name evidence="2" type="ORF">XSR1_280002</name>
</gene>
<comment type="caution">
    <text evidence="2">The sequence shown here is derived from an EMBL/GenBank/DDBJ whole genome shotgun (WGS) entry which is preliminary data.</text>
</comment>
<dbReference type="Pfam" id="PF19942">
    <property type="entry name" value="DUF6404"/>
    <property type="match status" value="1"/>
</dbReference>
<dbReference type="InterPro" id="IPR045644">
    <property type="entry name" value="DUF6404"/>
</dbReference>
<dbReference type="RefSeq" id="WP_038238048.1">
    <property type="nucleotide sequence ID" value="NZ_CAWLWS010000086.1"/>
</dbReference>
<dbReference type="AlphaFoldDB" id="W1IYX0"/>
<feature type="transmembrane region" description="Helical" evidence="1">
    <location>
        <begin position="47"/>
        <end position="68"/>
    </location>
</feature>
<keyword evidence="1" id="KW-0812">Transmembrane</keyword>
<dbReference type="OrthoDB" id="7870117at2"/>
<evidence type="ECO:0000313" key="2">
    <source>
        <dbReference type="EMBL" id="CDL83018.1"/>
    </source>
</evidence>
<name>W1IYX0_9GAMM</name>
<keyword evidence="3" id="KW-1185">Reference proteome</keyword>